<comment type="cofactor">
    <cofactor evidence="1">
        <name>(R)-lipoate</name>
        <dbReference type="ChEBI" id="CHEBI:83088"/>
    </cofactor>
</comment>
<name>A0A3A8JT36_9BACT</name>
<sequence length="283" mass="30899">MAHLELKPKQDVSSFRKLAIGSWTTAYDPTVYGTLTVRMDAALTYLDALHQRTGVRLTPLHLVIKALGEALRRCPDANALLRFQRIYLRQHITLCALVSDADADRPGLTPARIEDVDQKGLHAVAQELDAAVARAREGRDAALEKGRGLLKRVPPLLLHRFTGLMSFLSYSLNVDPDWLGLPKDPFGSAVVVDAGTLGLDTAYLPLAPFTRVPIFIAPGAVREVAVVEEGRVVPGRVMSLNASFDHRFIDGYHAGVIANTLRELLEHPADFFDTPPGAPASSR</sequence>
<dbReference type="AlphaFoldDB" id="A0A3A8JT36"/>
<proteinExistence type="predicted"/>
<keyword evidence="2" id="KW-0808">Transferase</keyword>
<organism evidence="5 6">
    <name type="scientific">Corallococcus terminator</name>
    <dbReference type="NCBI Taxonomy" id="2316733"/>
    <lineage>
        <taxon>Bacteria</taxon>
        <taxon>Pseudomonadati</taxon>
        <taxon>Myxococcota</taxon>
        <taxon>Myxococcia</taxon>
        <taxon>Myxococcales</taxon>
        <taxon>Cystobacterineae</taxon>
        <taxon>Myxococcaceae</taxon>
        <taxon>Corallococcus</taxon>
    </lineage>
</organism>
<feature type="domain" description="2-oxoacid dehydrogenase acyltransferase catalytic" evidence="4">
    <location>
        <begin position="28"/>
        <end position="139"/>
    </location>
</feature>
<dbReference type="GO" id="GO:0016407">
    <property type="term" value="F:acetyltransferase activity"/>
    <property type="evidence" value="ECO:0007669"/>
    <property type="project" value="TreeGrafter"/>
</dbReference>
<dbReference type="EMBL" id="RAVZ01000006">
    <property type="protein sequence ID" value="RKG93591.1"/>
    <property type="molecule type" value="Genomic_DNA"/>
</dbReference>
<dbReference type="OrthoDB" id="9805770at2"/>
<dbReference type="InterPro" id="IPR023213">
    <property type="entry name" value="CAT-like_dom_sf"/>
</dbReference>
<dbReference type="InterPro" id="IPR001078">
    <property type="entry name" value="2-oxoacid_DH_actylTfrase"/>
</dbReference>
<evidence type="ECO:0000313" key="6">
    <source>
        <dbReference type="Proteomes" id="UP000268094"/>
    </source>
</evidence>
<dbReference type="InterPro" id="IPR050743">
    <property type="entry name" value="2-oxoacid_DH_E2_comp"/>
</dbReference>
<dbReference type="Pfam" id="PF00198">
    <property type="entry name" value="2-oxoacid_dh"/>
    <property type="match status" value="2"/>
</dbReference>
<feature type="domain" description="2-oxoacid dehydrogenase acyltransferase catalytic" evidence="4">
    <location>
        <begin position="216"/>
        <end position="271"/>
    </location>
</feature>
<reference evidence="6" key="1">
    <citation type="submission" date="2018-09" db="EMBL/GenBank/DDBJ databases">
        <authorList>
            <person name="Livingstone P.G."/>
            <person name="Whitworth D.E."/>
        </authorList>
    </citation>
    <scope>NUCLEOTIDE SEQUENCE [LARGE SCALE GENOMIC DNA]</scope>
    <source>
        <strain evidence="6">CA054A</strain>
    </source>
</reference>
<dbReference type="Gene3D" id="3.30.559.10">
    <property type="entry name" value="Chloramphenicol acetyltransferase-like domain"/>
    <property type="match status" value="1"/>
</dbReference>
<evidence type="ECO:0000259" key="4">
    <source>
        <dbReference type="Pfam" id="PF00198"/>
    </source>
</evidence>
<dbReference type="PANTHER" id="PTHR43178">
    <property type="entry name" value="DIHYDROLIPOAMIDE ACETYLTRANSFERASE COMPONENT OF PYRUVATE DEHYDROGENASE COMPLEX"/>
    <property type="match status" value="1"/>
</dbReference>
<comment type="caution">
    <text evidence="5">The sequence shown here is derived from an EMBL/GenBank/DDBJ whole genome shotgun (WGS) entry which is preliminary data.</text>
</comment>
<evidence type="ECO:0000313" key="5">
    <source>
        <dbReference type="EMBL" id="RKG93591.1"/>
    </source>
</evidence>
<dbReference type="RefSeq" id="WP_120538883.1">
    <property type="nucleotide sequence ID" value="NZ_RAVZ01000006.1"/>
</dbReference>
<keyword evidence="3" id="KW-0012">Acyltransferase</keyword>
<dbReference type="GO" id="GO:0031405">
    <property type="term" value="F:lipoic acid binding"/>
    <property type="evidence" value="ECO:0007669"/>
    <property type="project" value="TreeGrafter"/>
</dbReference>
<evidence type="ECO:0000256" key="2">
    <source>
        <dbReference type="ARBA" id="ARBA00022679"/>
    </source>
</evidence>
<dbReference type="PANTHER" id="PTHR43178:SF5">
    <property type="entry name" value="LIPOAMIDE ACYLTRANSFERASE COMPONENT OF BRANCHED-CHAIN ALPHA-KETO ACID DEHYDROGENASE COMPLEX, MITOCHONDRIAL"/>
    <property type="match status" value="1"/>
</dbReference>
<keyword evidence="6" id="KW-1185">Reference proteome</keyword>
<gene>
    <name evidence="5" type="ORF">D7V88_02005</name>
</gene>
<accession>A0A3A8JT36</accession>
<evidence type="ECO:0000256" key="3">
    <source>
        <dbReference type="ARBA" id="ARBA00023315"/>
    </source>
</evidence>
<dbReference type="SUPFAM" id="SSF52777">
    <property type="entry name" value="CoA-dependent acyltransferases"/>
    <property type="match status" value="1"/>
</dbReference>
<dbReference type="Proteomes" id="UP000268094">
    <property type="component" value="Unassembled WGS sequence"/>
</dbReference>
<evidence type="ECO:0000256" key="1">
    <source>
        <dbReference type="ARBA" id="ARBA00001938"/>
    </source>
</evidence>
<dbReference type="GO" id="GO:0005737">
    <property type="term" value="C:cytoplasm"/>
    <property type="evidence" value="ECO:0007669"/>
    <property type="project" value="TreeGrafter"/>
</dbReference>
<protein>
    <submittedName>
        <fullName evidence="5">2-oxo acid dehydrogenase</fullName>
    </submittedName>
</protein>